<dbReference type="GO" id="GO:0008838">
    <property type="term" value="F:diaminopropionate ammonia-lyase activity"/>
    <property type="evidence" value="ECO:0007669"/>
    <property type="project" value="UniProtKB-EC"/>
</dbReference>
<name>I5C5H9_9BACT</name>
<dbReference type="SUPFAM" id="SSF53686">
    <property type="entry name" value="Tryptophan synthase beta subunit-like PLP-dependent enzymes"/>
    <property type="match status" value="1"/>
</dbReference>
<gene>
    <name evidence="4" type="ORF">A3SI_07184</name>
</gene>
<dbReference type="InterPro" id="IPR036052">
    <property type="entry name" value="TrpB-like_PALP_sf"/>
</dbReference>
<proteinExistence type="predicted"/>
<dbReference type="RefSeq" id="WP_009054300.1">
    <property type="nucleotide sequence ID" value="NZ_AJYA01000016.1"/>
</dbReference>
<dbReference type="AlphaFoldDB" id="I5C5H9"/>
<dbReference type="PANTHER" id="PTHR42937">
    <property type="match status" value="1"/>
</dbReference>
<keyword evidence="5" id="KW-1185">Reference proteome</keyword>
<dbReference type="Pfam" id="PF00291">
    <property type="entry name" value="PALP"/>
    <property type="match status" value="1"/>
</dbReference>
<sequence length="355" mass="38983">MAIRRFYLQNPDFNIGLSAAQLEMLQDNRAIAYHERLPAYRMAPVRLQRLAHCPAPIFIKDESERFGLQAFKALGASYALHRLLEREPSIQGVCTATDGNHGRSLAWSAAREGLPALIFVPREVSAARKLAIEKEGAEVQQLDLNYDETVAFALAQSQVRGLTCVQDTAWEGYTEIPSWIMAGYRTHLIELERQGVFKRLSQNSWVFLQVGVGSWAAAVALYLYERFGREMPQVLLVEPEGSAGFLSSLEAGYRRAPEFEGPTTMGGLQCGIPSSLAWPILRALSRGALTISEEAAAATLQFFKGQVDFGASGVAGMAAVRSLVQDSEVEKLREALHYSAVDGILVFNTEGALLS</sequence>
<keyword evidence="2" id="KW-0663">Pyridoxal phosphate</keyword>
<comment type="cofactor">
    <cofactor evidence="1">
        <name>pyridoxal 5'-phosphate</name>
        <dbReference type="ChEBI" id="CHEBI:597326"/>
    </cofactor>
</comment>
<evidence type="ECO:0000259" key="3">
    <source>
        <dbReference type="Pfam" id="PF00291"/>
    </source>
</evidence>
<dbReference type="Proteomes" id="UP000005551">
    <property type="component" value="Unassembled WGS sequence"/>
</dbReference>
<dbReference type="STRING" id="1189621.A3SI_07184"/>
<organism evidence="4 5">
    <name type="scientific">Nitritalea halalkaliphila LW7</name>
    <dbReference type="NCBI Taxonomy" id="1189621"/>
    <lineage>
        <taxon>Bacteria</taxon>
        <taxon>Pseudomonadati</taxon>
        <taxon>Bacteroidota</taxon>
        <taxon>Cytophagia</taxon>
        <taxon>Cytophagales</taxon>
        <taxon>Cyclobacteriaceae</taxon>
        <taxon>Nitritalea</taxon>
    </lineage>
</organism>
<accession>I5C5H9</accession>
<dbReference type="InterPro" id="IPR001926">
    <property type="entry name" value="TrpB-like_PALP"/>
</dbReference>
<protein>
    <submittedName>
        <fullName evidence="4">Diaminopropionate ammonia-lyase</fullName>
        <ecNumber evidence="4">4.3.1.15</ecNumber>
    </submittedName>
</protein>
<dbReference type="Gene3D" id="3.40.50.1100">
    <property type="match status" value="2"/>
</dbReference>
<dbReference type="OrthoDB" id="34584at2"/>
<dbReference type="PATRIC" id="fig|1189621.3.peg.1499"/>
<reference evidence="4 5" key="1">
    <citation type="submission" date="2012-05" db="EMBL/GenBank/DDBJ databases">
        <title>Genome sequence of Nitritalea halalkaliphila LW7.</title>
        <authorList>
            <person name="Jangir P.K."/>
            <person name="Singh A."/>
            <person name="Shivaji S."/>
            <person name="Sharma R."/>
        </authorList>
    </citation>
    <scope>NUCLEOTIDE SEQUENCE [LARGE SCALE GENOMIC DNA]</scope>
    <source>
        <strain evidence="4 5">LW7</strain>
    </source>
</reference>
<feature type="domain" description="Tryptophan synthase beta chain-like PALP" evidence="3">
    <location>
        <begin position="43"/>
        <end position="330"/>
    </location>
</feature>
<dbReference type="PANTHER" id="PTHR42937:SF1">
    <property type="entry name" value="DIAMINOPROPIONATE AMMONIA-LYASE"/>
    <property type="match status" value="1"/>
</dbReference>
<evidence type="ECO:0000256" key="1">
    <source>
        <dbReference type="ARBA" id="ARBA00001933"/>
    </source>
</evidence>
<evidence type="ECO:0000313" key="4">
    <source>
        <dbReference type="EMBL" id="EIM77081.1"/>
    </source>
</evidence>
<comment type="caution">
    <text evidence="4">The sequence shown here is derived from an EMBL/GenBank/DDBJ whole genome shotgun (WGS) entry which is preliminary data.</text>
</comment>
<dbReference type="EC" id="4.3.1.15" evidence="4"/>
<keyword evidence="4" id="KW-0456">Lyase</keyword>
<dbReference type="EMBL" id="AJYA01000016">
    <property type="protein sequence ID" value="EIM77081.1"/>
    <property type="molecule type" value="Genomic_DNA"/>
</dbReference>
<evidence type="ECO:0000256" key="2">
    <source>
        <dbReference type="ARBA" id="ARBA00022898"/>
    </source>
</evidence>
<evidence type="ECO:0000313" key="5">
    <source>
        <dbReference type="Proteomes" id="UP000005551"/>
    </source>
</evidence>